<sequence>MAGVTMWLDEARWREHQRTVAGSVPLVPVAKGNGYGFSLPRLAAEAQALSAASPGAEAVRSGAIAVGTPAEVAQVRDAFDGDIVILQPYDGADPLATSLAGDRRVISTVSRVGDLERITTAADEPRVLVEVLTSMRRHGLPADRLAVVRDYQPRIRFEGWTIHLPIRDQGRYAEAESLGRAALSAAPGPLWLSHLPAEEVVALGRQLGGSGGAPTPVRLRQGTRLWLGDPGAYRVTATVLDVHSVRRGERAGYRQRRVPADGWIVVVAGGTAQGIGLEAPTSARSMRARAISVATGSLEAAGLALSPYTLAGKKRWFLEPPHMQSSLVFLPRSVSPPAVGDEVPVEVRLTTAVVDRIVAV</sequence>
<evidence type="ECO:0000259" key="1">
    <source>
        <dbReference type="Pfam" id="PF01168"/>
    </source>
</evidence>
<dbReference type="InterPro" id="IPR001608">
    <property type="entry name" value="Ala_racemase_N"/>
</dbReference>
<dbReference type="RefSeq" id="WP_344806944.1">
    <property type="nucleotide sequence ID" value="NZ_BAABAB010000025.1"/>
</dbReference>
<proteinExistence type="predicted"/>
<keyword evidence="3" id="KW-1185">Reference proteome</keyword>
<dbReference type="Gene3D" id="3.20.20.10">
    <property type="entry name" value="Alanine racemase"/>
    <property type="match status" value="1"/>
</dbReference>
<reference evidence="3" key="1">
    <citation type="journal article" date="2019" name="Int. J. Syst. Evol. Microbiol.">
        <title>The Global Catalogue of Microorganisms (GCM) 10K type strain sequencing project: providing services to taxonomists for standard genome sequencing and annotation.</title>
        <authorList>
            <consortium name="The Broad Institute Genomics Platform"/>
            <consortium name="The Broad Institute Genome Sequencing Center for Infectious Disease"/>
            <person name="Wu L."/>
            <person name="Ma J."/>
        </authorList>
    </citation>
    <scope>NUCLEOTIDE SEQUENCE [LARGE SCALE GENOMIC DNA]</scope>
    <source>
        <strain evidence="3">JCM 16929</strain>
    </source>
</reference>
<dbReference type="Proteomes" id="UP001501490">
    <property type="component" value="Unassembled WGS sequence"/>
</dbReference>
<dbReference type="InterPro" id="IPR029066">
    <property type="entry name" value="PLP-binding_barrel"/>
</dbReference>
<feature type="domain" description="Alanine racemase N-terminal" evidence="1">
    <location>
        <begin position="11"/>
        <end position="175"/>
    </location>
</feature>
<evidence type="ECO:0000313" key="3">
    <source>
        <dbReference type="Proteomes" id="UP001501490"/>
    </source>
</evidence>
<dbReference type="InterPro" id="IPR009006">
    <property type="entry name" value="Ala_racemase/Decarboxylase_C"/>
</dbReference>
<comment type="caution">
    <text evidence="2">The sequence shown here is derived from an EMBL/GenBank/DDBJ whole genome shotgun (WGS) entry which is preliminary data.</text>
</comment>
<dbReference type="Gene3D" id="2.40.37.10">
    <property type="entry name" value="Lyase, Ornithine Decarboxylase, Chain A, domain 1"/>
    <property type="match status" value="1"/>
</dbReference>
<organism evidence="2 3">
    <name type="scientific">Microlunatus ginsengisoli</name>
    <dbReference type="NCBI Taxonomy" id="363863"/>
    <lineage>
        <taxon>Bacteria</taxon>
        <taxon>Bacillati</taxon>
        <taxon>Actinomycetota</taxon>
        <taxon>Actinomycetes</taxon>
        <taxon>Propionibacteriales</taxon>
        <taxon>Propionibacteriaceae</taxon>
        <taxon>Microlunatus</taxon>
    </lineage>
</organism>
<evidence type="ECO:0000313" key="2">
    <source>
        <dbReference type="EMBL" id="GAA3629725.1"/>
    </source>
</evidence>
<gene>
    <name evidence="2" type="ORF">GCM10022236_35120</name>
</gene>
<accession>A0ABP7ADB9</accession>
<dbReference type="SUPFAM" id="SSF51419">
    <property type="entry name" value="PLP-binding barrel"/>
    <property type="match status" value="1"/>
</dbReference>
<name>A0ABP7ADB9_9ACTN</name>
<dbReference type="EMBL" id="BAABAB010000025">
    <property type="protein sequence ID" value="GAA3629725.1"/>
    <property type="molecule type" value="Genomic_DNA"/>
</dbReference>
<dbReference type="Pfam" id="PF01168">
    <property type="entry name" value="Ala_racemase_N"/>
    <property type="match status" value="1"/>
</dbReference>
<protein>
    <submittedName>
        <fullName evidence="2">Alanine racemase</fullName>
    </submittedName>
</protein>